<organism evidence="3 4">
    <name type="scientific">Palleronia aestuarii</name>
    <dbReference type="NCBI Taxonomy" id="568105"/>
    <lineage>
        <taxon>Bacteria</taxon>
        <taxon>Pseudomonadati</taxon>
        <taxon>Pseudomonadota</taxon>
        <taxon>Alphaproteobacteria</taxon>
        <taxon>Rhodobacterales</taxon>
        <taxon>Roseobacteraceae</taxon>
        <taxon>Palleronia</taxon>
    </lineage>
</organism>
<dbReference type="InterPro" id="IPR003781">
    <property type="entry name" value="CoA-bd"/>
</dbReference>
<dbReference type="SUPFAM" id="SSF56059">
    <property type="entry name" value="Glutathione synthetase ATP-binding domain-like"/>
    <property type="match status" value="1"/>
</dbReference>
<gene>
    <name evidence="3" type="ORF">LX81_02692</name>
</gene>
<dbReference type="Pfam" id="PF13607">
    <property type="entry name" value="Succ_CoA_lig"/>
    <property type="match status" value="1"/>
</dbReference>
<dbReference type="Pfam" id="PF13549">
    <property type="entry name" value="ATP-grasp_5"/>
    <property type="match status" value="1"/>
</dbReference>
<dbReference type="PANTHER" id="PTHR42793">
    <property type="entry name" value="COA BINDING DOMAIN CONTAINING PROTEIN"/>
    <property type="match status" value="1"/>
</dbReference>
<dbReference type="Gene3D" id="3.40.50.720">
    <property type="entry name" value="NAD(P)-binding Rossmann-like Domain"/>
    <property type="match status" value="1"/>
</dbReference>
<comment type="caution">
    <text evidence="3">The sequence shown here is derived from an EMBL/GenBank/DDBJ whole genome shotgun (WGS) entry which is preliminary data.</text>
</comment>
<feature type="domain" description="CoA-binding" evidence="2">
    <location>
        <begin position="15"/>
        <end position="110"/>
    </location>
</feature>
<dbReference type="Gene3D" id="3.30.1490.20">
    <property type="entry name" value="ATP-grasp fold, A domain"/>
    <property type="match status" value="1"/>
</dbReference>
<dbReference type="AlphaFoldDB" id="A0A2W7N5W2"/>
<dbReference type="OrthoDB" id="9807426at2"/>
<dbReference type="InterPro" id="IPR013815">
    <property type="entry name" value="ATP_grasp_subdomain_1"/>
</dbReference>
<dbReference type="SUPFAM" id="SSF51735">
    <property type="entry name" value="NAD(P)-binding Rossmann-fold domains"/>
    <property type="match status" value="1"/>
</dbReference>
<dbReference type="Pfam" id="PF13380">
    <property type="entry name" value="CoA_binding_2"/>
    <property type="match status" value="1"/>
</dbReference>
<dbReference type="RefSeq" id="WP_111537810.1">
    <property type="nucleotide sequence ID" value="NZ_QKZL01000011.1"/>
</dbReference>
<dbReference type="EMBL" id="QKZL01000011">
    <property type="protein sequence ID" value="PZX15103.1"/>
    <property type="molecule type" value="Genomic_DNA"/>
</dbReference>
<dbReference type="Proteomes" id="UP000248916">
    <property type="component" value="Unassembled WGS sequence"/>
</dbReference>
<name>A0A2W7N5W2_9RHOB</name>
<keyword evidence="1" id="KW-0816">Tricarboxylic acid cycle</keyword>
<dbReference type="GO" id="GO:0006099">
    <property type="term" value="P:tricarboxylic acid cycle"/>
    <property type="evidence" value="ECO:0007669"/>
    <property type="project" value="UniProtKB-KW"/>
</dbReference>
<evidence type="ECO:0000313" key="3">
    <source>
        <dbReference type="EMBL" id="PZX15103.1"/>
    </source>
</evidence>
<sequence>MSALDLGRPDLADALLRPRSVAIVGASANLSKNNSRPQRFLRKHGYEGAVYPVNPGYDEIFDVACHPTISDVGTAVDHAYLMVPTSAMEASVHDCVAAGVSCASIFSGGFAEAGPDGEALQRRIVDIAREGGLRLLGPNSLGVINPNEKVALSANAVLERDDLAPGRLGLVSQSGSLIGALISRGRARGIGFGTLVSVGNECDLSVGEIATMMLGDPQLDTISLFLETLRDRDALEEMAWKAKEVGKPVIAYVLGKSDLGRSLAQSHTGALAGDGMAMDSFLSDMGIVRVNLFETLIEAPALLAGTPKARGRRVAVVTTTGGGGALVADNLGARGIEVAPPSDGLRAALSGYGLETGDSPIVDLTMGGTREEVVDACLGALVADEAIDLVVMVVGSSSEFYPHLAVKPLAKWADTGKPVAAFLCPNAVESLELLQKAGIAAFRTPESCVDAIDAYLSWRDPRALPRETLPPAVTDGLSGRGTLDERRSLEVFRALGIVTADSRVLPAGAPIPDDLSYPIVAKILSDKIAHKSDIGGVEVGIAGRDELSAARERMLSAVAAHRPDVTPEGILVQSLHQGLGEAIVGFHVDPIAGPVVLVGLGGVLAETYRDVAVRLAPVTLDTAREMVAEVRGFALLRGARGAPKGDLDALAQTVVCMSGFATVDGPAVAGAEINPVLVGPEGQGVVAVDGLIHLLEADADHA</sequence>
<evidence type="ECO:0000256" key="1">
    <source>
        <dbReference type="ARBA" id="ARBA00022532"/>
    </source>
</evidence>
<dbReference type="InterPro" id="IPR032875">
    <property type="entry name" value="Succ_CoA_lig_flav_dom"/>
</dbReference>
<dbReference type="SMART" id="SM00881">
    <property type="entry name" value="CoA_binding"/>
    <property type="match status" value="1"/>
</dbReference>
<dbReference type="InterPro" id="IPR036291">
    <property type="entry name" value="NAD(P)-bd_dom_sf"/>
</dbReference>
<accession>A0A2W7N5W2</accession>
<dbReference type="PANTHER" id="PTHR42793:SF4">
    <property type="entry name" value="BLL6376 PROTEIN"/>
    <property type="match status" value="1"/>
</dbReference>
<evidence type="ECO:0000313" key="4">
    <source>
        <dbReference type="Proteomes" id="UP000248916"/>
    </source>
</evidence>
<dbReference type="Gene3D" id="3.30.470.20">
    <property type="entry name" value="ATP-grasp fold, B domain"/>
    <property type="match status" value="1"/>
</dbReference>
<dbReference type="SUPFAM" id="SSF52210">
    <property type="entry name" value="Succinyl-CoA synthetase domains"/>
    <property type="match status" value="2"/>
</dbReference>
<evidence type="ECO:0000259" key="2">
    <source>
        <dbReference type="SMART" id="SM00881"/>
    </source>
</evidence>
<proteinExistence type="predicted"/>
<dbReference type="GO" id="GO:0005524">
    <property type="term" value="F:ATP binding"/>
    <property type="evidence" value="ECO:0007669"/>
    <property type="project" value="InterPro"/>
</dbReference>
<protein>
    <submittedName>
        <fullName evidence="3">Acyl-CoA synthetase (NDP forming)</fullName>
    </submittedName>
</protein>
<dbReference type="InterPro" id="IPR016102">
    <property type="entry name" value="Succinyl-CoA_synth-like"/>
</dbReference>
<keyword evidence="4" id="KW-1185">Reference proteome</keyword>
<dbReference type="Gene3D" id="3.40.50.261">
    <property type="entry name" value="Succinyl-CoA synthetase domains"/>
    <property type="match status" value="2"/>
</dbReference>
<reference evidence="3 4" key="1">
    <citation type="submission" date="2018-06" db="EMBL/GenBank/DDBJ databases">
        <title>Genomic Encyclopedia of Archaeal and Bacterial Type Strains, Phase II (KMG-II): from individual species to whole genera.</title>
        <authorList>
            <person name="Goeker M."/>
        </authorList>
    </citation>
    <scope>NUCLEOTIDE SEQUENCE [LARGE SCALE GENOMIC DNA]</scope>
    <source>
        <strain evidence="3 4">DSM 22009</strain>
    </source>
</reference>